<dbReference type="Gene3D" id="6.10.280.50">
    <property type="match status" value="1"/>
</dbReference>
<comment type="caution">
    <text evidence="2">The sequence shown here is derived from an EMBL/GenBank/DDBJ whole genome shotgun (WGS) entry which is preliminary data.</text>
</comment>
<proteinExistence type="predicted"/>
<dbReference type="InterPro" id="IPR007420">
    <property type="entry name" value="DUF465"/>
</dbReference>
<feature type="coiled-coil region" evidence="1">
    <location>
        <begin position="36"/>
        <end position="78"/>
    </location>
</feature>
<reference evidence="2 3" key="1">
    <citation type="submission" date="2024-09" db="EMBL/GenBank/DDBJ databases">
        <authorList>
            <person name="Zhang Z.-H."/>
        </authorList>
    </citation>
    <scope>NUCLEOTIDE SEQUENCE [LARGE SCALE GENOMIC DNA]</scope>
    <source>
        <strain evidence="2 3">HHTR114</strain>
    </source>
</reference>
<dbReference type="Pfam" id="PF04325">
    <property type="entry name" value="DUF465"/>
    <property type="match status" value="1"/>
</dbReference>
<evidence type="ECO:0000313" key="2">
    <source>
        <dbReference type="EMBL" id="MFC6036341.1"/>
    </source>
</evidence>
<evidence type="ECO:0000256" key="1">
    <source>
        <dbReference type="SAM" id="Coils"/>
    </source>
</evidence>
<name>A0ABW1KYZ4_9PROT</name>
<dbReference type="Proteomes" id="UP001596116">
    <property type="component" value="Unassembled WGS sequence"/>
</dbReference>
<accession>A0ABW1KYZ4</accession>
<dbReference type="RefSeq" id="WP_379882430.1">
    <property type="nucleotide sequence ID" value="NZ_JBHPON010000002.1"/>
</dbReference>
<keyword evidence="3" id="KW-1185">Reference proteome</keyword>
<keyword evidence="1" id="KW-0175">Coiled coil</keyword>
<gene>
    <name evidence="2" type="ORF">ACFMB1_12365</name>
</gene>
<sequence>MAHTPHELAEEFPEHADLIHKLKTDDAHFAKLADAYHEVNRDIHRVESRVEAASDEREEELRKKRLHLKDEIAALLAKAAA</sequence>
<evidence type="ECO:0000313" key="3">
    <source>
        <dbReference type="Proteomes" id="UP001596116"/>
    </source>
</evidence>
<dbReference type="InterPro" id="IPR038444">
    <property type="entry name" value="DUF465_sf"/>
</dbReference>
<dbReference type="EMBL" id="JBHPON010000002">
    <property type="protein sequence ID" value="MFC6036341.1"/>
    <property type="molecule type" value="Genomic_DNA"/>
</dbReference>
<organism evidence="2 3">
    <name type="scientific">Hyphococcus aureus</name>
    <dbReference type="NCBI Taxonomy" id="2666033"/>
    <lineage>
        <taxon>Bacteria</taxon>
        <taxon>Pseudomonadati</taxon>
        <taxon>Pseudomonadota</taxon>
        <taxon>Alphaproteobacteria</taxon>
        <taxon>Parvularculales</taxon>
        <taxon>Parvularculaceae</taxon>
        <taxon>Hyphococcus</taxon>
    </lineage>
</organism>
<protein>
    <submittedName>
        <fullName evidence="2">YdcH family protein</fullName>
    </submittedName>
</protein>